<evidence type="ECO:0000313" key="1">
    <source>
        <dbReference type="EMBL" id="RAL18541.1"/>
    </source>
</evidence>
<accession>A0A328BXY3</accession>
<evidence type="ECO:0000313" key="2">
    <source>
        <dbReference type="Proteomes" id="UP000248689"/>
    </source>
</evidence>
<keyword evidence="2" id="KW-1185">Reference proteome</keyword>
<proteinExistence type="predicted"/>
<comment type="caution">
    <text evidence="1">The sequence shown here is derived from an EMBL/GenBank/DDBJ whole genome shotgun (WGS) entry which is preliminary data.</text>
</comment>
<gene>
    <name evidence="1" type="ORF">C5N92_07455</name>
</gene>
<dbReference type="EMBL" id="PTPX01000014">
    <property type="protein sequence ID" value="RAL18541.1"/>
    <property type="molecule type" value="Genomic_DNA"/>
</dbReference>
<dbReference type="Proteomes" id="UP000248689">
    <property type="component" value="Unassembled WGS sequence"/>
</dbReference>
<protein>
    <submittedName>
        <fullName evidence="1">Uncharacterized protein</fullName>
    </submittedName>
</protein>
<dbReference type="AlphaFoldDB" id="A0A328BXY3"/>
<name>A0A328BXY3_9PAST</name>
<reference evidence="2" key="1">
    <citation type="submission" date="2018-02" db="EMBL/GenBank/DDBJ databases">
        <title>Glaesserella australis sp. nov., isolated from the lungs of pigs.</title>
        <authorList>
            <person name="Turni C."/>
            <person name="Christensen H."/>
        </authorList>
    </citation>
    <scope>NUCLEOTIDE SEQUENCE [LARGE SCALE GENOMIC DNA]</scope>
    <source>
        <strain evidence="2">HS4635</strain>
    </source>
</reference>
<sequence>MRSFPYSAENLPEFQWLPLHNYLNQVGEMVAYFARFWDTELFMLILKCERLKRYPDLSELQQQFNRFIFSFRKRTANLSQDNDDQKTQY</sequence>
<organism evidence="1 2">
    <name type="scientific">Glaesserella australis</name>
    <dbReference type="NCBI Taxonomy" id="2094024"/>
    <lineage>
        <taxon>Bacteria</taxon>
        <taxon>Pseudomonadati</taxon>
        <taxon>Pseudomonadota</taxon>
        <taxon>Gammaproteobacteria</taxon>
        <taxon>Pasteurellales</taxon>
        <taxon>Pasteurellaceae</taxon>
        <taxon>Glaesserella</taxon>
    </lineage>
</organism>